<dbReference type="Proteomes" id="UP001168821">
    <property type="component" value="Unassembled WGS sequence"/>
</dbReference>
<organism evidence="1 2">
    <name type="scientific">Zophobas morio</name>
    <dbReference type="NCBI Taxonomy" id="2755281"/>
    <lineage>
        <taxon>Eukaryota</taxon>
        <taxon>Metazoa</taxon>
        <taxon>Ecdysozoa</taxon>
        <taxon>Arthropoda</taxon>
        <taxon>Hexapoda</taxon>
        <taxon>Insecta</taxon>
        <taxon>Pterygota</taxon>
        <taxon>Neoptera</taxon>
        <taxon>Endopterygota</taxon>
        <taxon>Coleoptera</taxon>
        <taxon>Polyphaga</taxon>
        <taxon>Cucujiformia</taxon>
        <taxon>Tenebrionidae</taxon>
        <taxon>Zophobas</taxon>
    </lineage>
</organism>
<comment type="caution">
    <text evidence="1">The sequence shown here is derived from an EMBL/GenBank/DDBJ whole genome shotgun (WGS) entry which is preliminary data.</text>
</comment>
<dbReference type="AlphaFoldDB" id="A0AA38IJA4"/>
<accession>A0AA38IJA4</accession>
<evidence type="ECO:0000313" key="1">
    <source>
        <dbReference type="EMBL" id="KAJ3655121.1"/>
    </source>
</evidence>
<gene>
    <name evidence="1" type="ORF">Zmor_014260</name>
</gene>
<name>A0AA38IJA4_9CUCU</name>
<keyword evidence="2" id="KW-1185">Reference proteome</keyword>
<dbReference type="EMBL" id="JALNTZ010000004">
    <property type="protein sequence ID" value="KAJ3655121.1"/>
    <property type="molecule type" value="Genomic_DNA"/>
</dbReference>
<reference evidence="1" key="1">
    <citation type="journal article" date="2023" name="G3 (Bethesda)">
        <title>Whole genome assemblies of Zophobas morio and Tenebrio molitor.</title>
        <authorList>
            <person name="Kaur S."/>
            <person name="Stinson S.A."/>
            <person name="diCenzo G.C."/>
        </authorList>
    </citation>
    <scope>NUCLEOTIDE SEQUENCE</scope>
    <source>
        <strain evidence="1">QUZm001</strain>
    </source>
</reference>
<evidence type="ECO:0000313" key="2">
    <source>
        <dbReference type="Proteomes" id="UP001168821"/>
    </source>
</evidence>
<protein>
    <submittedName>
        <fullName evidence="1">Uncharacterized protein</fullName>
    </submittedName>
</protein>
<proteinExistence type="predicted"/>
<sequence>MNKYDDTIKLDIFKPQSTYQNDYKKLPVESHIPASLCKKTLYDLDGHKRKPKRDYIFQDNETFTHWRPDVHIPFNLLWRRKEIIHTNPYEPFTTPVIPESADKEEAIKTRPRIYMSPAISMDDIEDPEIRKLICDHMYTSEWTKAIQESEVQATKRHIPNTTVEISGDPVQLKVDLLPPLPNSFNNKGKAWENEQIKSTVDPTKTFWQHKDPPVKCGACFDRVKGLVSEETKQQISELIKHDKLRLAHDAPIPGYAGYKPRFCGNVSLAKVDMPVVHPFISVTQAITKRYNIEKS</sequence>